<name>H5SC85_9BACT</name>
<gene>
    <name evidence="1" type="ORF">HGMM_F08F07C30</name>
</gene>
<reference evidence="1" key="1">
    <citation type="journal article" date="2005" name="Environ. Microbiol.">
        <title>Genetic and functional properties of uncultivated thermophilic crenarchaeotes from a subsurface gold mine as revealed by analysis of genome fragments.</title>
        <authorList>
            <person name="Nunoura T."/>
            <person name="Hirayama H."/>
            <person name="Takami H."/>
            <person name="Oida H."/>
            <person name="Nishi S."/>
            <person name="Shimamura S."/>
            <person name="Suzuki Y."/>
            <person name="Inagaki F."/>
            <person name="Takai K."/>
            <person name="Nealson K.H."/>
            <person name="Horikoshi K."/>
        </authorList>
    </citation>
    <scope>NUCLEOTIDE SEQUENCE</scope>
</reference>
<evidence type="ECO:0000313" key="1">
    <source>
        <dbReference type="EMBL" id="BAL53771.1"/>
    </source>
</evidence>
<reference evidence="1" key="2">
    <citation type="journal article" date="2012" name="PLoS ONE">
        <title>A Deeply Branching Thermophilic Bacterium with an Ancient Acetyl-CoA Pathway Dominates a Subsurface Ecosystem.</title>
        <authorList>
            <person name="Takami H."/>
            <person name="Noguchi H."/>
            <person name="Takaki Y."/>
            <person name="Uchiyama I."/>
            <person name="Toyoda A."/>
            <person name="Nishi S."/>
            <person name="Chee G.-J."/>
            <person name="Arai W."/>
            <person name="Nunoura T."/>
            <person name="Itoh T."/>
            <person name="Hattori M."/>
            <person name="Takai K."/>
        </authorList>
    </citation>
    <scope>NUCLEOTIDE SEQUENCE</scope>
</reference>
<dbReference type="EMBL" id="AP011666">
    <property type="protein sequence ID" value="BAL53771.1"/>
    <property type="molecule type" value="Genomic_DNA"/>
</dbReference>
<dbReference type="AlphaFoldDB" id="H5SC85"/>
<sequence length="321" mass="34439">MLKRVLFGLVLTSAVIVGVGGVGWTQSGAVKLDEIVVQYPEGYTRVLAADIALLMGDATLREGVMEPLGAARHPLNGIRQAVELFRLEFQKLPWVAHGAGPNLSSFSVIHGAPFPQTFGALQGLKAAAGAPNSPYKHWELVEMDGIPVIFTGGVFGPIPIEWAYIPLANQLWFGTEVGLGGPANVARLKSSAERVIGRLTGRVGIFDEFIAAYATRGGAIAFVRHTDSAKDKPVELGEEAMSYAVFFEGTTARVRFEIRFASEGAAQTALSNLLAGKSGYLAQDLYRAELVDRKITGRVLDFEVRTDLRGVVGLLILTMPS</sequence>
<organism evidence="1">
    <name type="scientific">uncultured Acetothermia bacterium</name>
    <dbReference type="NCBI Taxonomy" id="236499"/>
    <lineage>
        <taxon>Bacteria</taxon>
        <taxon>Candidatus Bipolaricaulota</taxon>
        <taxon>environmental samples</taxon>
    </lineage>
</organism>
<proteinExistence type="predicted"/>
<accession>H5SC85</accession>
<protein>
    <submittedName>
        <fullName evidence="1">Uncharacterized protein</fullName>
    </submittedName>
</protein>